<feature type="region of interest" description="Disordered" evidence="1">
    <location>
        <begin position="1"/>
        <end position="193"/>
    </location>
</feature>
<protein>
    <submittedName>
        <fullName evidence="2">Uncharacterized protein</fullName>
    </submittedName>
</protein>
<reference evidence="2" key="1">
    <citation type="journal article" date="2023" name="Mol. Phylogenet. Evol.">
        <title>Genome-scale phylogeny and comparative genomics of the fungal order Sordariales.</title>
        <authorList>
            <person name="Hensen N."/>
            <person name="Bonometti L."/>
            <person name="Westerberg I."/>
            <person name="Brannstrom I.O."/>
            <person name="Guillou S."/>
            <person name="Cros-Aarteil S."/>
            <person name="Calhoun S."/>
            <person name="Haridas S."/>
            <person name="Kuo A."/>
            <person name="Mondo S."/>
            <person name="Pangilinan J."/>
            <person name="Riley R."/>
            <person name="LaButti K."/>
            <person name="Andreopoulos B."/>
            <person name="Lipzen A."/>
            <person name="Chen C."/>
            <person name="Yan M."/>
            <person name="Daum C."/>
            <person name="Ng V."/>
            <person name="Clum A."/>
            <person name="Steindorff A."/>
            <person name="Ohm R.A."/>
            <person name="Martin F."/>
            <person name="Silar P."/>
            <person name="Natvig D.O."/>
            <person name="Lalanne C."/>
            <person name="Gautier V."/>
            <person name="Ament-Velasquez S.L."/>
            <person name="Kruys A."/>
            <person name="Hutchinson M.I."/>
            <person name="Powell A.J."/>
            <person name="Barry K."/>
            <person name="Miller A.N."/>
            <person name="Grigoriev I.V."/>
            <person name="Debuchy R."/>
            <person name="Gladieux P."/>
            <person name="Hiltunen Thoren M."/>
            <person name="Johannesson H."/>
        </authorList>
    </citation>
    <scope>NUCLEOTIDE SEQUENCE</scope>
    <source>
        <strain evidence="2">PSN293</strain>
    </source>
</reference>
<feature type="compositionally biased region" description="Low complexity" evidence="1">
    <location>
        <begin position="174"/>
        <end position="183"/>
    </location>
</feature>
<organism evidence="2 3">
    <name type="scientific">Rhypophila decipiens</name>
    <dbReference type="NCBI Taxonomy" id="261697"/>
    <lineage>
        <taxon>Eukaryota</taxon>
        <taxon>Fungi</taxon>
        <taxon>Dikarya</taxon>
        <taxon>Ascomycota</taxon>
        <taxon>Pezizomycotina</taxon>
        <taxon>Sordariomycetes</taxon>
        <taxon>Sordariomycetidae</taxon>
        <taxon>Sordariales</taxon>
        <taxon>Naviculisporaceae</taxon>
        <taxon>Rhypophila</taxon>
    </lineage>
</organism>
<evidence type="ECO:0000256" key="1">
    <source>
        <dbReference type="SAM" id="MobiDB-lite"/>
    </source>
</evidence>
<evidence type="ECO:0000313" key="2">
    <source>
        <dbReference type="EMBL" id="KAK4213856.1"/>
    </source>
</evidence>
<feature type="compositionally biased region" description="Basic and acidic residues" evidence="1">
    <location>
        <begin position="103"/>
        <end position="124"/>
    </location>
</feature>
<evidence type="ECO:0000313" key="3">
    <source>
        <dbReference type="Proteomes" id="UP001301769"/>
    </source>
</evidence>
<comment type="caution">
    <text evidence="2">The sequence shown here is derived from an EMBL/GenBank/DDBJ whole genome shotgun (WGS) entry which is preliminary data.</text>
</comment>
<gene>
    <name evidence="2" type="ORF">QBC37DRAFT_162848</name>
</gene>
<feature type="compositionally biased region" description="Low complexity" evidence="1">
    <location>
        <begin position="24"/>
        <end position="44"/>
    </location>
</feature>
<feature type="compositionally biased region" description="Basic residues" evidence="1">
    <location>
        <begin position="85"/>
        <end position="94"/>
    </location>
</feature>
<dbReference type="AlphaFoldDB" id="A0AAN6Y9J0"/>
<reference evidence="2" key="2">
    <citation type="submission" date="2023-05" db="EMBL/GenBank/DDBJ databases">
        <authorList>
            <consortium name="Lawrence Berkeley National Laboratory"/>
            <person name="Steindorff A."/>
            <person name="Hensen N."/>
            <person name="Bonometti L."/>
            <person name="Westerberg I."/>
            <person name="Brannstrom I.O."/>
            <person name="Guillou S."/>
            <person name="Cros-Aarteil S."/>
            <person name="Calhoun S."/>
            <person name="Haridas S."/>
            <person name="Kuo A."/>
            <person name="Mondo S."/>
            <person name="Pangilinan J."/>
            <person name="Riley R."/>
            <person name="Labutti K."/>
            <person name="Andreopoulos B."/>
            <person name="Lipzen A."/>
            <person name="Chen C."/>
            <person name="Yanf M."/>
            <person name="Daum C."/>
            <person name="Ng V."/>
            <person name="Clum A."/>
            <person name="Ohm R."/>
            <person name="Martin F."/>
            <person name="Silar P."/>
            <person name="Natvig D."/>
            <person name="Lalanne C."/>
            <person name="Gautier V."/>
            <person name="Ament-Velasquez S.L."/>
            <person name="Kruys A."/>
            <person name="Hutchinson M.I."/>
            <person name="Powell A.J."/>
            <person name="Barry K."/>
            <person name="Miller A.N."/>
            <person name="Grigoriev I.V."/>
            <person name="Debuchy R."/>
            <person name="Gladieux P."/>
            <person name="Thoren M.H."/>
            <person name="Johannesson H."/>
        </authorList>
    </citation>
    <scope>NUCLEOTIDE SEQUENCE</scope>
    <source>
        <strain evidence="2">PSN293</strain>
    </source>
</reference>
<dbReference type="Proteomes" id="UP001301769">
    <property type="component" value="Unassembled WGS sequence"/>
</dbReference>
<feature type="compositionally biased region" description="Low complexity" evidence="1">
    <location>
        <begin position="153"/>
        <end position="164"/>
    </location>
</feature>
<name>A0AAN6Y9J0_9PEZI</name>
<keyword evidence="3" id="KW-1185">Reference proteome</keyword>
<dbReference type="EMBL" id="MU858102">
    <property type="protein sequence ID" value="KAK4213856.1"/>
    <property type="molecule type" value="Genomic_DNA"/>
</dbReference>
<accession>A0AAN6Y9J0</accession>
<sequence length="590" mass="65327">MPRTRNMGAAMSSPQPQATRVRSESVASSTSTSSSVTSNHSSKSLFDGGGIDTATTPDHDAIDGPAYNTRRAKRARQDTPESPTRVRRSKRRSAHPAISAPRGDARRSCREPISPHHEESDSKPGHVPTRASTPDLPDLADKAPVTGEHDGDTSSTLSSPPSSLASERTNRSASHTSHTSTSTQSNRESPGDIQRACAESKYTIINDLKRHLGQFATGEIAYGRKLAVEPSPQITVKGVGSLKLPLSEDQLITIRNCAQQPFAGKFGSDWPFNSAHRLTSIIPDDGFEITNAAEWTGHVSSLISDVATYLGFGARATSIQSLPRSVFLWEKGNIWRGYTKPHEEHKHNWIGTVLLILDQECEGGEIAARYRNKDILFEHATRGRFLIASHAGTWLDVMPLTRGYRLGLTYELYLADNPLKHTFLDRLVTINKRSDSALVKDLCNWIGQIYRAEMTNFPLIQVLDGAYEQQHMNIYSVNAEDRSLILRVLKVTHDKQVTPQHGRSLQAYLVFLKATSKNYSTGNRVRYSLEWAATIEGHTCPDVKEILIDPQGVLQKDKFGCGDKTRQVSRTMSTTTKSLPCLMLTWDERS</sequence>
<proteinExistence type="predicted"/>